<comment type="subcellular location">
    <subcellularLocation>
        <location evidence="1">Membrane</location>
    </subcellularLocation>
</comment>
<dbReference type="Gene3D" id="1.20.120.550">
    <property type="entry name" value="Membrane associated eicosanoid/glutathione metabolism-like domain"/>
    <property type="match status" value="1"/>
</dbReference>
<dbReference type="AlphaFoldDB" id="A0A423DG82"/>
<reference evidence="6 7" key="1">
    <citation type="submission" date="2016-10" db="EMBL/GenBank/DDBJ databases">
        <title>Comparative genome analysis of multiple Pseudomonas spp. focuses on biocontrol and plant growth promoting traits.</title>
        <authorList>
            <person name="Tao X.-Y."/>
            <person name="Taylor C.G."/>
        </authorList>
    </citation>
    <scope>NUCLEOTIDE SEQUENCE [LARGE SCALE GENOMIC DNA]</scope>
    <source>
        <strain evidence="6 7">15D11</strain>
    </source>
</reference>
<keyword evidence="7" id="KW-1185">Reference proteome</keyword>
<keyword evidence="4 5" id="KW-0472">Membrane</keyword>
<evidence type="ECO:0008006" key="8">
    <source>
        <dbReference type="Google" id="ProtNLM"/>
    </source>
</evidence>
<evidence type="ECO:0000256" key="3">
    <source>
        <dbReference type="ARBA" id="ARBA00022989"/>
    </source>
</evidence>
<evidence type="ECO:0000256" key="2">
    <source>
        <dbReference type="ARBA" id="ARBA00022692"/>
    </source>
</evidence>
<comment type="caution">
    <text evidence="6">The sequence shown here is derived from an EMBL/GenBank/DDBJ whole genome shotgun (WGS) entry which is preliminary data.</text>
</comment>
<evidence type="ECO:0000256" key="1">
    <source>
        <dbReference type="ARBA" id="ARBA00004370"/>
    </source>
</evidence>
<sequence length="139" mass="15713">MNQGLMFYPALAMILLTVVVLYLMFRGRQSAVKSGALSAAYFKTYDTGEKLPRAVRQTERCFHNLLESTPPFYFLCVALISLAKVDWVFIGLAWAYVACRVLQSLVHVTNNKVGPRSKLFMLSWLVLLAMCVRLGFLIV</sequence>
<dbReference type="RefSeq" id="WP_123566571.1">
    <property type="nucleotide sequence ID" value="NZ_MOAM01000024.1"/>
</dbReference>
<dbReference type="InterPro" id="IPR001129">
    <property type="entry name" value="Membr-assoc_MAPEG"/>
</dbReference>
<evidence type="ECO:0000256" key="4">
    <source>
        <dbReference type="ARBA" id="ARBA00023136"/>
    </source>
</evidence>
<protein>
    <recommendedName>
        <fullName evidence="8">MAPEG family protein</fullName>
    </recommendedName>
</protein>
<dbReference type="GO" id="GO:0016020">
    <property type="term" value="C:membrane"/>
    <property type="evidence" value="ECO:0007669"/>
    <property type="project" value="UniProtKB-SubCell"/>
</dbReference>
<keyword evidence="3 5" id="KW-1133">Transmembrane helix</keyword>
<feature type="transmembrane region" description="Helical" evidence="5">
    <location>
        <begin position="6"/>
        <end position="25"/>
    </location>
</feature>
<proteinExistence type="predicted"/>
<organism evidence="6 7">
    <name type="scientific">Pseudomonas vranovensis</name>
    <dbReference type="NCBI Taxonomy" id="321661"/>
    <lineage>
        <taxon>Bacteria</taxon>
        <taxon>Pseudomonadati</taxon>
        <taxon>Pseudomonadota</taxon>
        <taxon>Gammaproteobacteria</taxon>
        <taxon>Pseudomonadales</taxon>
        <taxon>Pseudomonadaceae</taxon>
        <taxon>Pseudomonas</taxon>
    </lineage>
</organism>
<feature type="transmembrane region" description="Helical" evidence="5">
    <location>
        <begin position="117"/>
        <end position="138"/>
    </location>
</feature>
<feature type="transmembrane region" description="Helical" evidence="5">
    <location>
        <begin position="72"/>
        <end position="97"/>
    </location>
</feature>
<evidence type="ECO:0000313" key="6">
    <source>
        <dbReference type="EMBL" id="ROL70523.1"/>
    </source>
</evidence>
<dbReference type="Proteomes" id="UP000285286">
    <property type="component" value="Unassembled WGS sequence"/>
</dbReference>
<dbReference type="EMBL" id="MOAM01000024">
    <property type="protein sequence ID" value="ROL70523.1"/>
    <property type="molecule type" value="Genomic_DNA"/>
</dbReference>
<dbReference type="InterPro" id="IPR023352">
    <property type="entry name" value="MAPEG-like_dom_sf"/>
</dbReference>
<accession>A0A423DG82</accession>
<dbReference type="SUPFAM" id="SSF161084">
    <property type="entry name" value="MAPEG domain-like"/>
    <property type="match status" value="1"/>
</dbReference>
<evidence type="ECO:0000313" key="7">
    <source>
        <dbReference type="Proteomes" id="UP000285286"/>
    </source>
</evidence>
<dbReference type="Pfam" id="PF01124">
    <property type="entry name" value="MAPEG"/>
    <property type="match status" value="1"/>
</dbReference>
<evidence type="ECO:0000256" key="5">
    <source>
        <dbReference type="SAM" id="Phobius"/>
    </source>
</evidence>
<gene>
    <name evidence="6" type="ORF">BHU25_15760</name>
</gene>
<name>A0A423DG82_9PSED</name>
<keyword evidence="2 5" id="KW-0812">Transmembrane</keyword>